<keyword evidence="1" id="KW-0597">Phosphoprotein</keyword>
<dbReference type="SMART" id="SM00052">
    <property type="entry name" value="EAL"/>
    <property type="match status" value="1"/>
</dbReference>
<dbReference type="SUPFAM" id="SSF53756">
    <property type="entry name" value="UDP-Glycosyltransferase/glycogen phosphorylase"/>
    <property type="match status" value="1"/>
</dbReference>
<proteinExistence type="predicted"/>
<dbReference type="SMART" id="SM00448">
    <property type="entry name" value="REC"/>
    <property type="match status" value="1"/>
</dbReference>
<dbReference type="PROSITE" id="PS50883">
    <property type="entry name" value="EAL"/>
    <property type="match status" value="1"/>
</dbReference>
<dbReference type="AlphaFoldDB" id="A0AA97ALH9"/>
<dbReference type="SUPFAM" id="SSF52172">
    <property type="entry name" value="CheY-like"/>
    <property type="match status" value="1"/>
</dbReference>
<dbReference type="InterPro" id="IPR011006">
    <property type="entry name" value="CheY-like_superfamily"/>
</dbReference>
<dbReference type="PANTHER" id="PTHR33121:SF70">
    <property type="entry name" value="SIGNALING PROTEIN YKOW"/>
    <property type="match status" value="1"/>
</dbReference>
<dbReference type="GO" id="GO:0000160">
    <property type="term" value="P:phosphorelay signal transduction system"/>
    <property type="evidence" value="ECO:0007669"/>
    <property type="project" value="InterPro"/>
</dbReference>
<dbReference type="InterPro" id="IPR001296">
    <property type="entry name" value="Glyco_trans_1"/>
</dbReference>
<dbReference type="CDD" id="cd01948">
    <property type="entry name" value="EAL"/>
    <property type="match status" value="1"/>
</dbReference>
<evidence type="ECO:0000259" key="3">
    <source>
        <dbReference type="PROSITE" id="PS50883"/>
    </source>
</evidence>
<dbReference type="InterPro" id="IPR028098">
    <property type="entry name" value="Glyco_trans_4-like_N"/>
</dbReference>
<gene>
    <name evidence="4" type="ORF">Q2T42_16095</name>
</gene>
<reference evidence="4" key="2">
    <citation type="submission" date="2023-07" db="EMBL/GenBank/DDBJ databases">
        <authorList>
            <person name="Bai X.-H."/>
            <person name="Wang H.-H."/>
            <person name="Wang J."/>
            <person name="Ma M.-Y."/>
            <person name="Hu H.-H."/>
            <person name="Song Z.-L."/>
            <person name="Ma H.-G."/>
            <person name="Fan Y."/>
            <person name="Du C.-Y."/>
            <person name="Xu J.-C."/>
        </authorList>
    </citation>
    <scope>NUCLEOTIDE SEQUENCE</scope>
    <source>
        <strain evidence="4">CZ1</strain>
    </source>
</reference>
<dbReference type="EMBL" id="CP130144">
    <property type="protein sequence ID" value="WNZ43372.1"/>
    <property type="molecule type" value="Genomic_DNA"/>
</dbReference>
<dbReference type="InterPro" id="IPR001633">
    <property type="entry name" value="EAL_dom"/>
</dbReference>
<dbReference type="InterPro" id="IPR050706">
    <property type="entry name" value="Cyclic-di-GMP_PDE-like"/>
</dbReference>
<dbReference type="SUPFAM" id="SSF141868">
    <property type="entry name" value="EAL domain-like"/>
    <property type="match status" value="1"/>
</dbReference>
<dbReference type="Gene3D" id="3.40.50.2300">
    <property type="match status" value="1"/>
</dbReference>
<evidence type="ECO:0000313" key="4">
    <source>
        <dbReference type="EMBL" id="WNZ43372.1"/>
    </source>
</evidence>
<dbReference type="CDD" id="cd03794">
    <property type="entry name" value="GT4_WbuB-like"/>
    <property type="match status" value="1"/>
</dbReference>
<dbReference type="Pfam" id="PF00072">
    <property type="entry name" value="Response_reg"/>
    <property type="match status" value="1"/>
</dbReference>
<dbReference type="Gene3D" id="3.40.50.2000">
    <property type="entry name" value="Glycogen Phosphorylase B"/>
    <property type="match status" value="2"/>
</dbReference>
<organism evidence="4">
    <name type="scientific">Leptolyngbya boryana CZ1</name>
    <dbReference type="NCBI Taxonomy" id="3060204"/>
    <lineage>
        <taxon>Bacteria</taxon>
        <taxon>Bacillati</taxon>
        <taxon>Cyanobacteriota</taxon>
        <taxon>Cyanophyceae</taxon>
        <taxon>Leptolyngbyales</taxon>
        <taxon>Leptolyngbyaceae</taxon>
        <taxon>Leptolyngbya group</taxon>
        <taxon>Leptolyngbya</taxon>
    </lineage>
</organism>
<name>A0AA97ALH9_LEPBY</name>
<feature type="domain" description="EAL" evidence="3">
    <location>
        <begin position="433"/>
        <end position="687"/>
    </location>
</feature>
<dbReference type="Pfam" id="PF00534">
    <property type="entry name" value="Glycos_transf_1"/>
    <property type="match status" value="1"/>
</dbReference>
<dbReference type="GO" id="GO:0071111">
    <property type="term" value="F:cyclic-guanylate-specific phosphodiesterase activity"/>
    <property type="evidence" value="ECO:0007669"/>
    <property type="project" value="InterPro"/>
</dbReference>
<dbReference type="Pfam" id="PF13579">
    <property type="entry name" value="Glyco_trans_4_4"/>
    <property type="match status" value="1"/>
</dbReference>
<sequence>MLRFFTAFGQNFLRRLRQLFQPEQPSRSTAEVQLTLVTQFYPPDFAATGQFMDELAQNLSKQGIEVQVFTGQPSYAFDTQTAPDTEWMDKVLVRRSRFLRGGSRKWAGRTVSSLAFCAHAIWHLLKPEHRGNVLLLTSEPPFLQVIGWMLKLLFNIPFVTLVYDLYPEVAVELRVLSQNHWLIRFWDAVNRRVWNAADAIVVPCHTMRDRIVAKVPEVADKITIIHNWADPTWIKPIAKCTNAFAQEHQLVDTFTVLYSGNMGRCHDMDTILGAAIELKNEPVEFLFIGGGPKQAAVMEQIKALKLTNCRFLPYQDKSLLPQSLTACDLSLVSVDTGMEGLVAPSKFYSALSAGRPVAIICEKHSYLRSLVADANCGAAINNGDSKGLAGFIRYLAKDPEMTQRMGQSGYRYIQEYFTPFAISQQYYRILRRAVVKNADLSDALNQSEFRVYYQPVLDLRSGKIWGLEAVVRWQHPTRGLICPAEFVPAAEETGLIISLGWWLLEEACRQLQLWRSQSNYDLKLCINLSSRQFFHPDLIPQIDRALATYQLPTSCLMLEVDDQVAMEDAAATTSILLQLQIRQIPVCIDNFGESYTSLDYLHRFPVAALKIAPSLIGRIGPDKGLSNLLETIVILAKDLNMLAIAKGIETEEQLQRVKEIGLQYGQGFLFSPPVDAESASVVVDSLQSGLSTVPDASTTEMMLSPSSQNASLVLVVDDDRSMRSILKGIIAKEGYRVIEAKNAEEAISLFQTHQPNLILLDALMPDMDGFQCCQQLRYLQNSSNDGAIAVQPVPILMITALDDSTSVDRAFDSGATDYITKPINWAVLRQRLNRLLS</sequence>
<dbReference type="InterPro" id="IPR001789">
    <property type="entry name" value="Sig_transdc_resp-reg_receiver"/>
</dbReference>
<feature type="modified residue" description="4-aspartylphosphate" evidence="1">
    <location>
        <position position="761"/>
    </location>
</feature>
<dbReference type="InterPro" id="IPR035919">
    <property type="entry name" value="EAL_sf"/>
</dbReference>
<accession>A0AA97ALH9</accession>
<dbReference type="PANTHER" id="PTHR33121">
    <property type="entry name" value="CYCLIC DI-GMP PHOSPHODIESTERASE PDEF"/>
    <property type="match status" value="1"/>
</dbReference>
<dbReference type="GO" id="GO:0016757">
    <property type="term" value="F:glycosyltransferase activity"/>
    <property type="evidence" value="ECO:0007669"/>
    <property type="project" value="InterPro"/>
</dbReference>
<dbReference type="RefSeq" id="WP_190649240.1">
    <property type="nucleotide sequence ID" value="NZ_CP130144.1"/>
</dbReference>
<evidence type="ECO:0000259" key="2">
    <source>
        <dbReference type="PROSITE" id="PS50110"/>
    </source>
</evidence>
<dbReference type="Pfam" id="PF00563">
    <property type="entry name" value="EAL"/>
    <property type="match status" value="1"/>
</dbReference>
<feature type="domain" description="Response regulatory" evidence="2">
    <location>
        <begin position="712"/>
        <end position="836"/>
    </location>
</feature>
<evidence type="ECO:0000256" key="1">
    <source>
        <dbReference type="PROSITE-ProRule" id="PRU00169"/>
    </source>
</evidence>
<protein>
    <submittedName>
        <fullName evidence="4">EAL domain-containing protein</fullName>
    </submittedName>
</protein>
<dbReference type="Gene3D" id="3.20.20.450">
    <property type="entry name" value="EAL domain"/>
    <property type="match status" value="1"/>
</dbReference>
<reference evidence="4" key="1">
    <citation type="journal article" date="2023" name="Plants (Basel)">
        <title>Genomic Analysis of Leptolyngbya boryana CZ1 Reveals Efficient Carbon Fixation Modules.</title>
        <authorList>
            <person name="Bai X."/>
            <person name="Wang H."/>
            <person name="Cheng W."/>
            <person name="Wang J."/>
            <person name="Ma M."/>
            <person name="Hu H."/>
            <person name="Song Z."/>
            <person name="Ma H."/>
            <person name="Fan Y."/>
            <person name="Du C."/>
            <person name="Xu J."/>
        </authorList>
    </citation>
    <scope>NUCLEOTIDE SEQUENCE</scope>
    <source>
        <strain evidence="4">CZ1</strain>
    </source>
</reference>
<dbReference type="PROSITE" id="PS50110">
    <property type="entry name" value="RESPONSE_REGULATORY"/>
    <property type="match status" value="1"/>
</dbReference>